<dbReference type="Proteomes" id="UP000657574">
    <property type="component" value="Unassembled WGS sequence"/>
</dbReference>
<name>A0A917KEC9_9ACTN</name>
<keyword evidence="2" id="KW-1185">Reference proteome</keyword>
<dbReference type="AlphaFoldDB" id="A0A917KEC9"/>
<organism evidence="1 2">
    <name type="scientific">Streptomyces brasiliensis</name>
    <dbReference type="NCBI Taxonomy" id="1954"/>
    <lineage>
        <taxon>Bacteria</taxon>
        <taxon>Bacillati</taxon>
        <taxon>Actinomycetota</taxon>
        <taxon>Actinomycetes</taxon>
        <taxon>Kitasatosporales</taxon>
        <taxon>Streptomycetaceae</taxon>
        <taxon>Streptomyces</taxon>
    </lineage>
</organism>
<proteinExistence type="predicted"/>
<evidence type="ECO:0000313" key="2">
    <source>
        <dbReference type="Proteomes" id="UP000657574"/>
    </source>
</evidence>
<dbReference type="InterPro" id="IPR046186">
    <property type="entry name" value="DUF6214"/>
</dbReference>
<sequence length="191" mass="21131">MRGYVPRVPNASFLNLSERRGQDGTVAVLPAWEVRDHDSATSWFQVCLAFADGARVDALAVVSGGYVSIEDVRAQPAFSLADLTVLAGWIEQPLTEVCGARTAPDEDTEKAEEPENADEFDDVVPHRVRPGWPWGCEGRRLVAREYRAAQGEGRDPVLAVMRATGRSRRRSLRLIARARDAGLLTPRHARR</sequence>
<dbReference type="EMBL" id="BMQA01000004">
    <property type="protein sequence ID" value="GGJ07982.1"/>
    <property type="molecule type" value="Genomic_DNA"/>
</dbReference>
<evidence type="ECO:0000313" key="1">
    <source>
        <dbReference type="EMBL" id="GGJ07982.1"/>
    </source>
</evidence>
<reference evidence="1" key="1">
    <citation type="journal article" date="2014" name="Int. J. Syst. Evol. Microbiol.">
        <title>Complete genome sequence of Corynebacterium casei LMG S-19264T (=DSM 44701T), isolated from a smear-ripened cheese.</title>
        <authorList>
            <consortium name="US DOE Joint Genome Institute (JGI-PGF)"/>
            <person name="Walter F."/>
            <person name="Albersmeier A."/>
            <person name="Kalinowski J."/>
            <person name="Ruckert C."/>
        </authorList>
    </citation>
    <scope>NUCLEOTIDE SEQUENCE</scope>
    <source>
        <strain evidence="1">JCM 3086</strain>
    </source>
</reference>
<accession>A0A917KEC9</accession>
<reference evidence="1" key="2">
    <citation type="submission" date="2020-09" db="EMBL/GenBank/DDBJ databases">
        <authorList>
            <person name="Sun Q."/>
            <person name="Ohkuma M."/>
        </authorList>
    </citation>
    <scope>NUCLEOTIDE SEQUENCE</scope>
    <source>
        <strain evidence="1">JCM 3086</strain>
    </source>
</reference>
<gene>
    <name evidence="1" type="ORF">GCM10010121_017880</name>
</gene>
<dbReference type="Pfam" id="PF19720">
    <property type="entry name" value="DUF6214"/>
    <property type="match status" value="1"/>
</dbReference>
<comment type="caution">
    <text evidence="1">The sequence shown here is derived from an EMBL/GenBank/DDBJ whole genome shotgun (WGS) entry which is preliminary data.</text>
</comment>
<protein>
    <submittedName>
        <fullName evidence="1">Uncharacterized protein</fullName>
    </submittedName>
</protein>